<organism evidence="1 2">
    <name type="scientific">Candidatus Entotheonella gemina</name>
    <dbReference type="NCBI Taxonomy" id="1429439"/>
    <lineage>
        <taxon>Bacteria</taxon>
        <taxon>Pseudomonadati</taxon>
        <taxon>Nitrospinota/Tectimicrobiota group</taxon>
        <taxon>Candidatus Tectimicrobiota</taxon>
        <taxon>Candidatus Entotheonellia</taxon>
        <taxon>Candidatus Entotheonellales</taxon>
        <taxon>Candidatus Entotheonellaceae</taxon>
        <taxon>Candidatus Entotheonella</taxon>
    </lineage>
</organism>
<accession>W4MFQ1</accession>
<gene>
    <name evidence="1" type="ORF">ETSY2_01195</name>
</gene>
<name>W4MFQ1_9BACT</name>
<evidence type="ECO:0000313" key="1">
    <source>
        <dbReference type="EMBL" id="ETX09159.1"/>
    </source>
</evidence>
<dbReference type="Proteomes" id="UP000019140">
    <property type="component" value="Unassembled WGS sequence"/>
</dbReference>
<dbReference type="HOGENOM" id="CLU_3023467_0_0_7"/>
<reference evidence="1 2" key="1">
    <citation type="journal article" date="2014" name="Nature">
        <title>An environmental bacterial taxon with a large and distinct metabolic repertoire.</title>
        <authorList>
            <person name="Wilson M.C."/>
            <person name="Mori T."/>
            <person name="Ruckert C."/>
            <person name="Uria A.R."/>
            <person name="Helf M.J."/>
            <person name="Takada K."/>
            <person name="Gernert C."/>
            <person name="Steffens U.A."/>
            <person name="Heycke N."/>
            <person name="Schmitt S."/>
            <person name="Rinke C."/>
            <person name="Helfrich E.J."/>
            <person name="Brachmann A.O."/>
            <person name="Gurgui C."/>
            <person name="Wakimoto T."/>
            <person name="Kracht M."/>
            <person name="Crusemann M."/>
            <person name="Hentschel U."/>
            <person name="Abe I."/>
            <person name="Matsunaga S."/>
            <person name="Kalinowski J."/>
            <person name="Takeyama H."/>
            <person name="Piel J."/>
        </authorList>
    </citation>
    <scope>NUCLEOTIDE SEQUENCE [LARGE SCALE GENOMIC DNA]</scope>
    <source>
        <strain evidence="2">TSY2</strain>
    </source>
</reference>
<evidence type="ECO:0000313" key="2">
    <source>
        <dbReference type="Proteomes" id="UP000019140"/>
    </source>
</evidence>
<dbReference type="EMBL" id="AZHX01000042">
    <property type="protein sequence ID" value="ETX09159.1"/>
    <property type="molecule type" value="Genomic_DNA"/>
</dbReference>
<comment type="caution">
    <text evidence="1">The sequence shown here is derived from an EMBL/GenBank/DDBJ whole genome shotgun (WGS) entry which is preliminary data.</text>
</comment>
<keyword evidence="2" id="KW-1185">Reference proteome</keyword>
<sequence>MQAMEGRPGIKFDARKFEWVGVPIHPACALTKASGITSLEQWTAAKEPVKLRAVT</sequence>
<proteinExistence type="predicted"/>
<protein>
    <submittedName>
        <fullName evidence="1">Uncharacterized protein</fullName>
    </submittedName>
</protein>
<dbReference type="AlphaFoldDB" id="W4MFQ1"/>